<dbReference type="InterPro" id="IPR051807">
    <property type="entry name" value="Sec-metab_biosynth-assoc"/>
</dbReference>
<dbReference type="Gene3D" id="3.30.70.1060">
    <property type="entry name" value="Dimeric alpha+beta barrel"/>
    <property type="match status" value="1"/>
</dbReference>
<dbReference type="SUPFAM" id="SSF54909">
    <property type="entry name" value="Dimeric alpha+beta barrel"/>
    <property type="match status" value="1"/>
</dbReference>
<dbReference type="InterPro" id="IPR005545">
    <property type="entry name" value="YCII"/>
</dbReference>
<organism evidence="3 4">
    <name type="scientific">Bradyrhizobium brasilense</name>
    <dbReference type="NCBI Taxonomy" id="1419277"/>
    <lineage>
        <taxon>Bacteria</taxon>
        <taxon>Pseudomonadati</taxon>
        <taxon>Pseudomonadota</taxon>
        <taxon>Alphaproteobacteria</taxon>
        <taxon>Hyphomicrobiales</taxon>
        <taxon>Nitrobacteraceae</taxon>
        <taxon>Bradyrhizobium</taxon>
    </lineage>
</organism>
<reference evidence="3 4" key="1">
    <citation type="submission" date="2016-10" db="EMBL/GenBank/DDBJ databases">
        <authorList>
            <person name="de Groot N.N."/>
        </authorList>
    </citation>
    <scope>NUCLEOTIDE SEQUENCE [LARGE SCALE GENOMIC DNA]</scope>
    <source>
        <strain evidence="3 4">R5</strain>
    </source>
</reference>
<dbReference type="PANTHER" id="PTHR33606:SF3">
    <property type="entry name" value="PROTEIN YCII"/>
    <property type="match status" value="1"/>
</dbReference>
<evidence type="ECO:0000256" key="1">
    <source>
        <dbReference type="ARBA" id="ARBA00007689"/>
    </source>
</evidence>
<dbReference type="PANTHER" id="PTHR33606">
    <property type="entry name" value="PROTEIN YCII"/>
    <property type="match status" value="1"/>
</dbReference>
<dbReference type="Pfam" id="PF03795">
    <property type="entry name" value="YCII"/>
    <property type="match status" value="1"/>
</dbReference>
<accession>A0A1G7JKK4</accession>
<sequence length="121" mass="13913">MLTIVRCLYRPGGADERLAIRDVHVAYMIENRRWLDQGGALMSADGSVVEGMFLVLRHETRKAVDAFLANEPYTRAGLFESVTIESFERFVPHPDPQFLEQLLVSAREWIARNLRTHEQRG</sequence>
<dbReference type="InterPro" id="IPR011008">
    <property type="entry name" value="Dimeric_a/b-barrel"/>
</dbReference>
<evidence type="ECO:0000313" key="4">
    <source>
        <dbReference type="Proteomes" id="UP000199245"/>
    </source>
</evidence>
<dbReference type="RefSeq" id="WP_176937174.1">
    <property type="nucleotide sequence ID" value="NZ_FMZW01000049.1"/>
</dbReference>
<proteinExistence type="inferred from homology"/>
<gene>
    <name evidence="3" type="ORF">SAMN05216337_104920</name>
</gene>
<dbReference type="EMBL" id="FMZW01000049">
    <property type="protein sequence ID" value="SDF25426.1"/>
    <property type="molecule type" value="Genomic_DNA"/>
</dbReference>
<evidence type="ECO:0000259" key="2">
    <source>
        <dbReference type="Pfam" id="PF03795"/>
    </source>
</evidence>
<dbReference type="AlphaFoldDB" id="A0A1G7JKK4"/>
<dbReference type="Proteomes" id="UP000199245">
    <property type="component" value="Unassembled WGS sequence"/>
</dbReference>
<comment type="similarity">
    <text evidence="1">Belongs to the YciI family.</text>
</comment>
<name>A0A1G7JKK4_9BRAD</name>
<protein>
    <recommendedName>
        <fullName evidence="2">YCII-related domain-containing protein</fullName>
    </recommendedName>
</protein>
<feature type="domain" description="YCII-related" evidence="2">
    <location>
        <begin position="1"/>
        <end position="87"/>
    </location>
</feature>
<evidence type="ECO:0000313" key="3">
    <source>
        <dbReference type="EMBL" id="SDF25426.1"/>
    </source>
</evidence>